<keyword evidence="3" id="KW-1185">Reference proteome</keyword>
<organism evidence="2 3">
    <name type="scientific">Kushneria aurantia</name>
    <dbReference type="NCBI Taxonomy" id="504092"/>
    <lineage>
        <taxon>Bacteria</taxon>
        <taxon>Pseudomonadati</taxon>
        <taxon>Pseudomonadota</taxon>
        <taxon>Gammaproteobacteria</taxon>
        <taxon>Oceanospirillales</taxon>
        <taxon>Halomonadaceae</taxon>
        <taxon>Kushneria</taxon>
    </lineage>
</organism>
<reference evidence="2 3" key="1">
    <citation type="submission" date="2024-09" db="EMBL/GenBank/DDBJ databases">
        <authorList>
            <person name="Sun Q."/>
            <person name="Mori K."/>
        </authorList>
    </citation>
    <scope>NUCLEOTIDE SEQUENCE [LARGE SCALE GENOMIC DNA]</scope>
    <source>
        <strain evidence="2 3">CCM 7415</strain>
    </source>
</reference>
<gene>
    <name evidence="2" type="ORF">ACFFHW_05030</name>
</gene>
<evidence type="ECO:0000313" key="2">
    <source>
        <dbReference type="EMBL" id="MFC0267365.1"/>
    </source>
</evidence>
<dbReference type="Proteomes" id="UP001589814">
    <property type="component" value="Unassembled WGS sequence"/>
</dbReference>
<proteinExistence type="predicted"/>
<feature type="region of interest" description="Disordered" evidence="1">
    <location>
        <begin position="1"/>
        <end position="22"/>
    </location>
</feature>
<evidence type="ECO:0000313" key="3">
    <source>
        <dbReference type="Proteomes" id="UP001589814"/>
    </source>
</evidence>
<comment type="caution">
    <text evidence="2">The sequence shown here is derived from an EMBL/GenBank/DDBJ whole genome shotgun (WGS) entry which is preliminary data.</text>
</comment>
<accession>A0ABV6G139</accession>
<dbReference type="EMBL" id="JBHLVX010000017">
    <property type="protein sequence ID" value="MFC0267365.1"/>
    <property type="molecule type" value="Genomic_DNA"/>
</dbReference>
<dbReference type="RefSeq" id="WP_156826801.1">
    <property type="nucleotide sequence ID" value="NZ_JBHLVX010000017.1"/>
</dbReference>
<sequence>MIAWRPPARQPQAQRGKGSLKAMGKLLDRLRQNIRRQQARRKAPSSRELDARRSARQQFFEATRNVGVIVLATCFTAGKSITNPSVTPAGAPYTGSD</sequence>
<name>A0ABV6G139_9GAMM</name>
<evidence type="ECO:0000256" key="1">
    <source>
        <dbReference type="SAM" id="MobiDB-lite"/>
    </source>
</evidence>
<protein>
    <submittedName>
        <fullName evidence="2">Uncharacterized protein</fullName>
    </submittedName>
</protein>